<gene>
    <name evidence="1" type="ORF">CLIB1444_01S03884</name>
</gene>
<sequence length="198" mass="22762">MSYEDKTFLSKLKENYNQKFGNFALTSTIQKVSNYVDKDGNSETDTLIHNSFVKYFESKGQPYPEWLGIPNRNPARMNNTTQNTNTFKNSQYQPVYSSYNSPQPQQQPQQPQSQPPQQGQMFDPRDSQGTYKPRSSRLQDMHNKSRQQHIPAAGYNTVNTAQRSNSRTSGSRLRERMMNSNSMTGMSNLINDQNGGRR</sequence>
<accession>A0ACA9Y075</accession>
<proteinExistence type="predicted"/>
<evidence type="ECO:0000313" key="2">
    <source>
        <dbReference type="Proteomes" id="UP001152531"/>
    </source>
</evidence>
<reference evidence="1" key="1">
    <citation type="submission" date="2022-06" db="EMBL/GenBank/DDBJ databases">
        <authorList>
            <person name="Legras J.-L."/>
            <person name="Devillers H."/>
            <person name="Grondin C."/>
        </authorList>
    </citation>
    <scope>NUCLEOTIDE SEQUENCE</scope>
    <source>
        <strain evidence="1">CLIB 1444</strain>
    </source>
</reference>
<dbReference type="Proteomes" id="UP001152531">
    <property type="component" value="Unassembled WGS sequence"/>
</dbReference>
<evidence type="ECO:0000313" key="1">
    <source>
        <dbReference type="EMBL" id="CAH6718309.1"/>
    </source>
</evidence>
<protein>
    <submittedName>
        <fullName evidence="1">Uncharacterized protein</fullName>
    </submittedName>
</protein>
<name>A0ACA9Y075_9ASCO</name>
<comment type="caution">
    <text evidence="1">The sequence shown here is derived from an EMBL/GenBank/DDBJ whole genome shotgun (WGS) entry which is preliminary data.</text>
</comment>
<organism evidence="1 2">
    <name type="scientific">[Candida] jaroonii</name>
    <dbReference type="NCBI Taxonomy" id="467808"/>
    <lineage>
        <taxon>Eukaryota</taxon>
        <taxon>Fungi</taxon>
        <taxon>Dikarya</taxon>
        <taxon>Ascomycota</taxon>
        <taxon>Saccharomycotina</taxon>
        <taxon>Pichiomycetes</taxon>
        <taxon>Debaryomycetaceae</taxon>
        <taxon>Yamadazyma</taxon>
    </lineage>
</organism>
<dbReference type="EMBL" id="CALSDN010000001">
    <property type="protein sequence ID" value="CAH6718309.1"/>
    <property type="molecule type" value="Genomic_DNA"/>
</dbReference>
<keyword evidence="2" id="KW-1185">Reference proteome</keyword>